<evidence type="ECO:0000313" key="3">
    <source>
        <dbReference type="Proteomes" id="UP000318017"/>
    </source>
</evidence>
<keyword evidence="3" id="KW-1185">Reference proteome</keyword>
<gene>
    <name evidence="2" type="ORF">Q31a_52280</name>
</gene>
<name>A0A518GE27_9BACT</name>
<feature type="chain" id="PRO_5021816254" description="PEP-CTERM protein-sorting domain-containing protein" evidence="1">
    <location>
        <begin position="21"/>
        <end position="244"/>
    </location>
</feature>
<dbReference type="AlphaFoldDB" id="A0A518GE27"/>
<feature type="signal peptide" evidence="1">
    <location>
        <begin position="1"/>
        <end position="20"/>
    </location>
</feature>
<organism evidence="2 3">
    <name type="scientific">Aureliella helgolandensis</name>
    <dbReference type="NCBI Taxonomy" id="2527968"/>
    <lineage>
        <taxon>Bacteria</taxon>
        <taxon>Pseudomonadati</taxon>
        <taxon>Planctomycetota</taxon>
        <taxon>Planctomycetia</taxon>
        <taxon>Pirellulales</taxon>
        <taxon>Pirellulaceae</taxon>
        <taxon>Aureliella</taxon>
    </lineage>
</organism>
<keyword evidence="1" id="KW-0732">Signal</keyword>
<evidence type="ECO:0000313" key="2">
    <source>
        <dbReference type="EMBL" id="QDV26849.1"/>
    </source>
</evidence>
<dbReference type="Proteomes" id="UP000318017">
    <property type="component" value="Chromosome"/>
</dbReference>
<dbReference type="EMBL" id="CP036298">
    <property type="protein sequence ID" value="QDV26849.1"/>
    <property type="molecule type" value="Genomic_DNA"/>
</dbReference>
<evidence type="ECO:0000256" key="1">
    <source>
        <dbReference type="SAM" id="SignalP"/>
    </source>
</evidence>
<protein>
    <recommendedName>
        <fullName evidence="4">PEP-CTERM protein-sorting domain-containing protein</fullName>
    </recommendedName>
</protein>
<dbReference type="KEGG" id="ahel:Q31a_52280"/>
<accession>A0A518GE27</accession>
<reference evidence="2 3" key="1">
    <citation type="submission" date="2019-02" db="EMBL/GenBank/DDBJ databases">
        <title>Deep-cultivation of Planctomycetes and their phenomic and genomic characterization uncovers novel biology.</title>
        <authorList>
            <person name="Wiegand S."/>
            <person name="Jogler M."/>
            <person name="Boedeker C."/>
            <person name="Pinto D."/>
            <person name="Vollmers J."/>
            <person name="Rivas-Marin E."/>
            <person name="Kohn T."/>
            <person name="Peeters S.H."/>
            <person name="Heuer A."/>
            <person name="Rast P."/>
            <person name="Oberbeckmann S."/>
            <person name="Bunk B."/>
            <person name="Jeske O."/>
            <person name="Meyerdierks A."/>
            <person name="Storesund J.E."/>
            <person name="Kallscheuer N."/>
            <person name="Luecker S."/>
            <person name="Lage O.M."/>
            <person name="Pohl T."/>
            <person name="Merkel B.J."/>
            <person name="Hornburger P."/>
            <person name="Mueller R.-W."/>
            <person name="Bruemmer F."/>
            <person name="Labrenz M."/>
            <person name="Spormann A.M."/>
            <person name="Op den Camp H."/>
            <person name="Overmann J."/>
            <person name="Amann R."/>
            <person name="Jetten M.S.M."/>
            <person name="Mascher T."/>
            <person name="Medema M.H."/>
            <person name="Devos D.P."/>
            <person name="Kaster A.-K."/>
            <person name="Ovreas L."/>
            <person name="Rohde M."/>
            <person name="Galperin M.Y."/>
            <person name="Jogler C."/>
        </authorList>
    </citation>
    <scope>NUCLEOTIDE SEQUENCE [LARGE SCALE GENOMIC DNA]</scope>
    <source>
        <strain evidence="2 3">Q31a</strain>
    </source>
</reference>
<evidence type="ECO:0008006" key="4">
    <source>
        <dbReference type="Google" id="ProtNLM"/>
    </source>
</evidence>
<proteinExistence type="predicted"/>
<sequence length="244" mass="26001" precursor="true">MRVLSVLVLLAIFGANQVSAGVVTSNVIFGTGVTNGSFTVAQAGGVELGLRAKLRYNAAGNPENTFNEIGPGKYAFDPGVAPTQPATRGVWSYEWSINSDFDGTSGFKLDDLTYSLSMTSTNGASLAASDIINQFPFNPFADHAIGNSSTAEGAGTVANLFNYNNLIANNTLAQNSWRADLYANNYDPTLTGTYTYTLSAFHNGNQVVSTSIDVLVGVVPEPTSLMIFSSMIGMMIVPFRHRRK</sequence>